<dbReference type="RefSeq" id="WP_406832438.1">
    <property type="nucleotide sequence ID" value="NZ_CP157483.1"/>
</dbReference>
<evidence type="ECO:0000313" key="1">
    <source>
        <dbReference type="EMBL" id="XBO44953.1"/>
    </source>
</evidence>
<name>A0AAU7JWZ2_9MICO</name>
<protein>
    <submittedName>
        <fullName evidence="1">Uncharacterized protein</fullName>
    </submittedName>
</protein>
<reference evidence="1" key="1">
    <citation type="submission" date="2024-05" db="EMBL/GenBank/DDBJ databases">
        <authorList>
            <person name="Kim S."/>
            <person name="Heo J."/>
            <person name="Choi H."/>
            <person name="Choi Y."/>
            <person name="Kwon S.-W."/>
            <person name="Kim Y."/>
        </authorList>
    </citation>
    <scope>NUCLEOTIDE SEQUENCE</scope>
    <source>
        <strain evidence="1">KACC 23699</strain>
    </source>
</reference>
<organism evidence="1">
    <name type="scientific">Pedococcus sp. KACC 23699</name>
    <dbReference type="NCBI Taxonomy" id="3149228"/>
    <lineage>
        <taxon>Bacteria</taxon>
        <taxon>Bacillati</taxon>
        <taxon>Actinomycetota</taxon>
        <taxon>Actinomycetes</taxon>
        <taxon>Micrococcales</taxon>
        <taxon>Intrasporangiaceae</taxon>
        <taxon>Pedococcus</taxon>
    </lineage>
</organism>
<dbReference type="EMBL" id="CP157483">
    <property type="protein sequence ID" value="XBO44953.1"/>
    <property type="molecule type" value="Genomic_DNA"/>
</dbReference>
<accession>A0AAU7JWZ2</accession>
<gene>
    <name evidence="1" type="ORF">ABEG17_06335</name>
</gene>
<dbReference type="AlphaFoldDB" id="A0AAU7JWZ2"/>
<sequence>MTCSSEGLSPRSAGDALGCATLKVADVKAGTVAVTVTADSGWIVVGSDTYRSDGSFGTWTKS</sequence>
<proteinExistence type="predicted"/>